<comment type="catalytic activity">
    <reaction evidence="7">
        <text>ATP + H2O = ADP + phosphate + H(+)</text>
        <dbReference type="Rhea" id="RHEA:13065"/>
        <dbReference type="ChEBI" id="CHEBI:15377"/>
        <dbReference type="ChEBI" id="CHEBI:15378"/>
        <dbReference type="ChEBI" id="CHEBI:30616"/>
        <dbReference type="ChEBI" id="CHEBI:43474"/>
        <dbReference type="ChEBI" id="CHEBI:456216"/>
        <dbReference type="EC" id="3.6.4.13"/>
    </reaction>
</comment>
<comment type="caution">
    <text evidence="12">The sequence shown here is derived from an EMBL/GenBank/DDBJ whole genome shotgun (WGS) entry which is preliminary data.</text>
</comment>
<dbReference type="PANTHER" id="PTHR47959:SF1">
    <property type="entry name" value="ATP-DEPENDENT RNA HELICASE DBPA"/>
    <property type="match status" value="1"/>
</dbReference>
<evidence type="ECO:0000256" key="9">
    <source>
        <dbReference type="SAM" id="MobiDB-lite"/>
    </source>
</evidence>
<evidence type="ECO:0000259" key="10">
    <source>
        <dbReference type="PROSITE" id="PS51192"/>
    </source>
</evidence>
<feature type="domain" description="Helicase ATP-binding" evidence="10">
    <location>
        <begin position="181"/>
        <end position="414"/>
    </location>
</feature>
<dbReference type="InterPro" id="IPR011545">
    <property type="entry name" value="DEAD/DEAH_box_helicase_dom"/>
</dbReference>
<dbReference type="Pfam" id="PF00271">
    <property type="entry name" value="Helicase_C"/>
    <property type="match status" value="1"/>
</dbReference>
<dbReference type="AlphaFoldDB" id="A0A8H4AJH9"/>
<feature type="domain" description="Helicase C-terminal" evidence="11">
    <location>
        <begin position="433"/>
        <end position="631"/>
    </location>
</feature>
<dbReference type="PANTHER" id="PTHR47959">
    <property type="entry name" value="ATP-DEPENDENT RNA HELICASE RHLE-RELATED"/>
    <property type="match status" value="1"/>
</dbReference>
<organism evidence="12 13">
    <name type="scientific">Gigaspora margarita</name>
    <dbReference type="NCBI Taxonomy" id="4874"/>
    <lineage>
        <taxon>Eukaryota</taxon>
        <taxon>Fungi</taxon>
        <taxon>Fungi incertae sedis</taxon>
        <taxon>Mucoromycota</taxon>
        <taxon>Glomeromycotina</taxon>
        <taxon>Glomeromycetes</taxon>
        <taxon>Diversisporales</taxon>
        <taxon>Gigasporaceae</taxon>
        <taxon>Gigaspora</taxon>
    </lineage>
</organism>
<dbReference type="Pfam" id="PF00270">
    <property type="entry name" value="DEAD"/>
    <property type="match status" value="1"/>
</dbReference>
<dbReference type="InterPro" id="IPR027417">
    <property type="entry name" value="P-loop_NTPase"/>
</dbReference>
<dbReference type="OrthoDB" id="3370at2759"/>
<comment type="similarity">
    <text evidence="8">Belongs to the DEAD box helicase family.</text>
</comment>
<dbReference type="Proteomes" id="UP000439903">
    <property type="component" value="Unassembled WGS sequence"/>
</dbReference>
<keyword evidence="3 8" id="KW-0378">Hydrolase</keyword>
<dbReference type="GO" id="GO:0005524">
    <property type="term" value="F:ATP binding"/>
    <property type="evidence" value="ECO:0007669"/>
    <property type="project" value="UniProtKB-KW"/>
</dbReference>
<evidence type="ECO:0000256" key="3">
    <source>
        <dbReference type="ARBA" id="ARBA00022801"/>
    </source>
</evidence>
<dbReference type="EC" id="3.6.4.13" evidence="1"/>
<dbReference type="CDD" id="cd17956">
    <property type="entry name" value="DEADc_DDX51"/>
    <property type="match status" value="1"/>
</dbReference>
<evidence type="ECO:0000256" key="1">
    <source>
        <dbReference type="ARBA" id="ARBA00012552"/>
    </source>
</evidence>
<dbReference type="PROSITE" id="PS51194">
    <property type="entry name" value="HELICASE_CTER"/>
    <property type="match status" value="1"/>
</dbReference>
<evidence type="ECO:0000313" key="13">
    <source>
        <dbReference type="Proteomes" id="UP000439903"/>
    </source>
</evidence>
<dbReference type="InterPro" id="IPR000629">
    <property type="entry name" value="RNA-helicase_DEAD-box_CS"/>
</dbReference>
<dbReference type="SMART" id="SM00490">
    <property type="entry name" value="HELICc"/>
    <property type="match status" value="1"/>
</dbReference>
<evidence type="ECO:0000256" key="4">
    <source>
        <dbReference type="ARBA" id="ARBA00022806"/>
    </source>
</evidence>
<dbReference type="GO" id="GO:0016787">
    <property type="term" value="F:hydrolase activity"/>
    <property type="evidence" value="ECO:0007669"/>
    <property type="project" value="UniProtKB-KW"/>
</dbReference>
<feature type="region of interest" description="Disordered" evidence="9">
    <location>
        <begin position="36"/>
        <end position="58"/>
    </location>
</feature>
<name>A0A8H4AJH9_GIGMA</name>
<dbReference type="SMART" id="SM00487">
    <property type="entry name" value="DEXDc"/>
    <property type="match status" value="1"/>
</dbReference>
<keyword evidence="2 8" id="KW-0547">Nucleotide-binding</keyword>
<dbReference type="InterPro" id="IPR014001">
    <property type="entry name" value="Helicase_ATP-bd"/>
</dbReference>
<evidence type="ECO:0000256" key="8">
    <source>
        <dbReference type="RuleBase" id="RU000492"/>
    </source>
</evidence>
<dbReference type="GO" id="GO:0005829">
    <property type="term" value="C:cytosol"/>
    <property type="evidence" value="ECO:0007669"/>
    <property type="project" value="TreeGrafter"/>
</dbReference>
<evidence type="ECO:0000256" key="6">
    <source>
        <dbReference type="ARBA" id="ARBA00022884"/>
    </source>
</evidence>
<dbReference type="GO" id="GO:0003724">
    <property type="term" value="F:RNA helicase activity"/>
    <property type="evidence" value="ECO:0007669"/>
    <property type="project" value="UniProtKB-EC"/>
</dbReference>
<evidence type="ECO:0000256" key="5">
    <source>
        <dbReference type="ARBA" id="ARBA00022840"/>
    </source>
</evidence>
<dbReference type="SUPFAM" id="SSF52540">
    <property type="entry name" value="P-loop containing nucleoside triphosphate hydrolases"/>
    <property type="match status" value="2"/>
</dbReference>
<protein>
    <recommendedName>
        <fullName evidence="1">RNA helicase</fullName>
        <ecNumber evidence="1">3.6.4.13</ecNumber>
    </recommendedName>
</protein>
<keyword evidence="6" id="KW-0694">RNA-binding</keyword>
<evidence type="ECO:0000256" key="7">
    <source>
        <dbReference type="ARBA" id="ARBA00047984"/>
    </source>
</evidence>
<accession>A0A8H4AJH9</accession>
<dbReference type="PROSITE" id="PS51192">
    <property type="entry name" value="HELICASE_ATP_BIND_1"/>
    <property type="match status" value="1"/>
</dbReference>
<dbReference type="CDD" id="cd18787">
    <property type="entry name" value="SF2_C_DEAD"/>
    <property type="match status" value="1"/>
</dbReference>
<gene>
    <name evidence="12" type="ORF">F8M41_019684</name>
</gene>
<dbReference type="Gene3D" id="3.40.50.300">
    <property type="entry name" value="P-loop containing nucleotide triphosphate hydrolases"/>
    <property type="match status" value="2"/>
</dbReference>
<dbReference type="PROSITE" id="PS00039">
    <property type="entry name" value="DEAD_ATP_HELICASE"/>
    <property type="match status" value="1"/>
</dbReference>
<evidence type="ECO:0000313" key="12">
    <source>
        <dbReference type="EMBL" id="KAF0503154.1"/>
    </source>
</evidence>
<dbReference type="EMBL" id="WTPW01000517">
    <property type="protein sequence ID" value="KAF0503154.1"/>
    <property type="molecule type" value="Genomic_DNA"/>
</dbReference>
<keyword evidence="4 8" id="KW-0347">Helicase</keyword>
<evidence type="ECO:0000259" key="11">
    <source>
        <dbReference type="PROSITE" id="PS51194"/>
    </source>
</evidence>
<reference evidence="12 13" key="1">
    <citation type="journal article" date="2019" name="Environ. Microbiol.">
        <title>At the nexus of three kingdoms: the genome of the mycorrhizal fungus Gigaspora margarita provides insights into plant, endobacterial and fungal interactions.</title>
        <authorList>
            <person name="Venice F."/>
            <person name="Ghignone S."/>
            <person name="Salvioli di Fossalunga A."/>
            <person name="Amselem J."/>
            <person name="Novero M."/>
            <person name="Xianan X."/>
            <person name="Sedzielewska Toro K."/>
            <person name="Morin E."/>
            <person name="Lipzen A."/>
            <person name="Grigoriev I.V."/>
            <person name="Henrissat B."/>
            <person name="Martin F.M."/>
            <person name="Bonfante P."/>
        </authorList>
    </citation>
    <scope>NUCLEOTIDE SEQUENCE [LARGE SCALE GENOMIC DNA]</scope>
    <source>
        <strain evidence="12 13">BEG34</strain>
    </source>
</reference>
<dbReference type="InterPro" id="IPR001650">
    <property type="entry name" value="Helicase_C-like"/>
</dbReference>
<sequence>MFQIQRYEIEQEPLQDVSTVSTERLSKINERIQLKRKRSLKKNNQAQQANEDKESGFIKKEINEKGGSFQEVASTEKISKNIHEDLRQKETIKKHPVLQAFPTFDRPKQTPQEIAAAKLLGIPDWLANPTIIDSNSTKVIGHPSIGLSEGLVKRCNAYGIQECFAVQMAVIPLLIHSRNLSDTHKSPGDICVSAPTGSGKTLAYVLPIIDILSKRIVTRLRVLVVLPTRDLVIQVKETFDAFCKGTNLKVGIVTGQQSFTHEQEQIVGDLKGHFIGGKSKVDILIATPGRLIEHLSTTPNFTLQHLRFLIIDEADRLLNQSYHDWLSHILKSTQLQQATVNTSRKTSMEIKFDSFGVPISDAVSAVMMESILHIPKGDISEPKTSAIQKLLFSATLTRNPAKIASLHLVNPQYISVQSINKNEGEFKYVLPSSLNEYMIVSTSSEKPLMILHLLHNHHISSALCFTKSVDSSHRLSELIRIFEILYSQTLKKEIKEIEINNIQKTNENSDFVRSIIAAEYSSDLSQEERKNILNKFKHGEIQLLICSDLIARGIDIDRVDTVINYDVPIYMKKYVHRVGRTARAGRKGDAYSIVETQEVWHFKNMLRKAGHLDKIKNVNIKPIKLEPLKVIYKKSLEAFREYMVNTRSSVTKYKDKFSSIDINEIQEIGQDDQIIIE</sequence>
<dbReference type="InterPro" id="IPR050079">
    <property type="entry name" value="DEAD_box_RNA_helicase"/>
</dbReference>
<evidence type="ECO:0000256" key="2">
    <source>
        <dbReference type="ARBA" id="ARBA00022741"/>
    </source>
</evidence>
<keyword evidence="13" id="KW-1185">Reference proteome</keyword>
<keyword evidence="5 8" id="KW-0067">ATP-binding</keyword>
<proteinExistence type="inferred from homology"/>
<dbReference type="GO" id="GO:0003723">
    <property type="term" value="F:RNA binding"/>
    <property type="evidence" value="ECO:0007669"/>
    <property type="project" value="UniProtKB-KW"/>
</dbReference>